<evidence type="ECO:0000256" key="1">
    <source>
        <dbReference type="SAM" id="MobiDB-lite"/>
    </source>
</evidence>
<sequence length="231" mass="27344">MLIRKTRKSTYIYFFRLSYKSAKANEIFKKGDINFSGNSFSLSLEPYATRVFKIIGKKNSNPAKPKPNKPKEPNKPKDLSKPKTYARGISAKRKGSRKIATASLRWKVRDPYTGNKTYVKLRVQKRYYSKVRAARKARYLKLYRQNMAKYRASNNRIYFKRANKYLRAYRKTSAYIYKTVKYARYGWTSINKTRVYRYKTRSKGLYRFLVYAKDAAGNNQQNIAKGSFRIR</sequence>
<name>A0A0F9AIE1_9ZZZZ</name>
<evidence type="ECO:0000313" key="2">
    <source>
        <dbReference type="EMBL" id="KKL09339.1"/>
    </source>
</evidence>
<protein>
    <submittedName>
        <fullName evidence="2">Uncharacterized protein</fullName>
    </submittedName>
</protein>
<proteinExistence type="predicted"/>
<gene>
    <name evidence="2" type="ORF">LCGC14_2566850</name>
</gene>
<dbReference type="EMBL" id="LAZR01042523">
    <property type="protein sequence ID" value="KKL09339.1"/>
    <property type="molecule type" value="Genomic_DNA"/>
</dbReference>
<comment type="caution">
    <text evidence="2">The sequence shown here is derived from an EMBL/GenBank/DDBJ whole genome shotgun (WGS) entry which is preliminary data.</text>
</comment>
<reference evidence="2" key="1">
    <citation type="journal article" date="2015" name="Nature">
        <title>Complex archaea that bridge the gap between prokaryotes and eukaryotes.</title>
        <authorList>
            <person name="Spang A."/>
            <person name="Saw J.H."/>
            <person name="Jorgensen S.L."/>
            <person name="Zaremba-Niedzwiedzka K."/>
            <person name="Martijn J."/>
            <person name="Lind A.E."/>
            <person name="van Eijk R."/>
            <person name="Schleper C."/>
            <person name="Guy L."/>
            <person name="Ettema T.J."/>
        </authorList>
    </citation>
    <scope>NUCLEOTIDE SEQUENCE</scope>
</reference>
<accession>A0A0F9AIE1</accession>
<feature type="compositionally biased region" description="Basic and acidic residues" evidence="1">
    <location>
        <begin position="69"/>
        <end position="81"/>
    </location>
</feature>
<dbReference type="AlphaFoldDB" id="A0A0F9AIE1"/>
<organism evidence="2">
    <name type="scientific">marine sediment metagenome</name>
    <dbReference type="NCBI Taxonomy" id="412755"/>
    <lineage>
        <taxon>unclassified sequences</taxon>
        <taxon>metagenomes</taxon>
        <taxon>ecological metagenomes</taxon>
    </lineage>
</organism>
<feature type="region of interest" description="Disordered" evidence="1">
    <location>
        <begin position="56"/>
        <end position="94"/>
    </location>
</feature>